<sequence length="266" mass="29378">MLICGENEQAEAALLKMAAINGKCLPSGKLTILSAELQKGSLFNMIKTNKRVFVLLNFIWIILTFVYYGIALLTPEVILHGGLSFNTTSFERHDQNTANNSTVSSGYLVCMPLLTSDYVHLVWTTAAELPGIGICWFLVEKFSRRMLLFTFFMVYALSVLLLATDSFPTAFVYVLLFIARGAINANFAVCILYTLEVYPTTNRALAFGFHAGFGRFGAMITPFIAQVLMKVEPKLAVGIYAVVSGLTALITLALPRDTKDQELEDN</sequence>
<dbReference type="InterPro" id="IPR036259">
    <property type="entry name" value="MFS_trans_sf"/>
</dbReference>
<evidence type="ECO:0000256" key="3">
    <source>
        <dbReference type="ARBA" id="ARBA00022692"/>
    </source>
</evidence>
<dbReference type="InterPro" id="IPR011701">
    <property type="entry name" value="MFS"/>
</dbReference>
<dbReference type="GeneID" id="111083683"/>
<feature type="transmembrane region" description="Helical" evidence="6">
    <location>
        <begin position="235"/>
        <end position="254"/>
    </location>
</feature>
<evidence type="ECO:0000313" key="8">
    <source>
        <dbReference type="RefSeq" id="XP_022236041.1"/>
    </source>
</evidence>
<name>A0ABM1RXD6_LIMPO</name>
<feature type="transmembrane region" description="Helical" evidence="6">
    <location>
        <begin position="118"/>
        <end position="139"/>
    </location>
</feature>
<protein>
    <submittedName>
        <fullName evidence="8">Synaptic vesicle 2-related protein-like</fullName>
    </submittedName>
</protein>
<evidence type="ECO:0000256" key="5">
    <source>
        <dbReference type="ARBA" id="ARBA00023136"/>
    </source>
</evidence>
<feature type="transmembrane region" description="Helical" evidence="6">
    <location>
        <begin position="146"/>
        <end position="164"/>
    </location>
</feature>
<gene>
    <name evidence="8" type="primary">LOC111083683</name>
</gene>
<keyword evidence="3 6" id="KW-0812">Transmembrane</keyword>
<proteinExistence type="predicted"/>
<feature type="transmembrane region" description="Helical" evidence="6">
    <location>
        <begin position="52"/>
        <end position="70"/>
    </location>
</feature>
<evidence type="ECO:0000256" key="4">
    <source>
        <dbReference type="ARBA" id="ARBA00022989"/>
    </source>
</evidence>
<keyword evidence="7" id="KW-1185">Reference proteome</keyword>
<dbReference type="Gene3D" id="1.20.1250.20">
    <property type="entry name" value="MFS general substrate transporter like domains"/>
    <property type="match status" value="1"/>
</dbReference>
<keyword evidence="2" id="KW-0813">Transport</keyword>
<keyword evidence="4 6" id="KW-1133">Transmembrane helix</keyword>
<keyword evidence="5 6" id="KW-0472">Membrane</keyword>
<feature type="transmembrane region" description="Helical" evidence="6">
    <location>
        <begin position="170"/>
        <end position="195"/>
    </location>
</feature>
<evidence type="ECO:0000313" key="7">
    <source>
        <dbReference type="Proteomes" id="UP000694941"/>
    </source>
</evidence>
<evidence type="ECO:0000256" key="1">
    <source>
        <dbReference type="ARBA" id="ARBA00004141"/>
    </source>
</evidence>
<evidence type="ECO:0000256" key="6">
    <source>
        <dbReference type="SAM" id="Phobius"/>
    </source>
</evidence>
<dbReference type="PANTHER" id="PTHR23511:SF5">
    <property type="entry name" value="MAJOR FACILITATOR-TYPE TRANSPORTER HXNZ-RELATED"/>
    <property type="match status" value="1"/>
</dbReference>
<dbReference type="RefSeq" id="XP_022236041.1">
    <property type="nucleotide sequence ID" value="XM_022380333.1"/>
</dbReference>
<dbReference type="SUPFAM" id="SSF103473">
    <property type="entry name" value="MFS general substrate transporter"/>
    <property type="match status" value="1"/>
</dbReference>
<accession>A0ABM1RXD6</accession>
<organism evidence="7 8">
    <name type="scientific">Limulus polyphemus</name>
    <name type="common">Atlantic horseshoe crab</name>
    <dbReference type="NCBI Taxonomy" id="6850"/>
    <lineage>
        <taxon>Eukaryota</taxon>
        <taxon>Metazoa</taxon>
        <taxon>Ecdysozoa</taxon>
        <taxon>Arthropoda</taxon>
        <taxon>Chelicerata</taxon>
        <taxon>Merostomata</taxon>
        <taxon>Xiphosura</taxon>
        <taxon>Limulidae</taxon>
        <taxon>Limulus</taxon>
    </lineage>
</organism>
<reference evidence="8" key="1">
    <citation type="submission" date="2025-08" db="UniProtKB">
        <authorList>
            <consortium name="RefSeq"/>
        </authorList>
    </citation>
    <scope>IDENTIFICATION</scope>
    <source>
        <tissue evidence="8">Muscle</tissue>
    </source>
</reference>
<comment type="subcellular location">
    <subcellularLocation>
        <location evidence="1">Membrane</location>
        <topology evidence="1">Multi-pass membrane protein</topology>
    </subcellularLocation>
</comment>
<dbReference type="PANTHER" id="PTHR23511">
    <property type="entry name" value="SYNAPTIC VESICLE GLYCOPROTEIN 2"/>
    <property type="match status" value="1"/>
</dbReference>
<feature type="transmembrane region" description="Helical" evidence="6">
    <location>
        <begin position="207"/>
        <end position="229"/>
    </location>
</feature>
<dbReference type="Pfam" id="PF07690">
    <property type="entry name" value="MFS_1"/>
    <property type="match status" value="1"/>
</dbReference>
<dbReference type="Proteomes" id="UP000694941">
    <property type="component" value="Unplaced"/>
</dbReference>
<evidence type="ECO:0000256" key="2">
    <source>
        <dbReference type="ARBA" id="ARBA00022448"/>
    </source>
</evidence>